<gene>
    <name evidence="1" type="ORF">NCTC13316_00384</name>
</gene>
<evidence type="ECO:0000313" key="1">
    <source>
        <dbReference type="EMBL" id="STX50308.1"/>
    </source>
</evidence>
<dbReference type="GO" id="GO:0016787">
    <property type="term" value="F:hydrolase activity"/>
    <property type="evidence" value="ECO:0007669"/>
    <property type="project" value="UniProtKB-KW"/>
</dbReference>
<sequence length="241" mass="28022">MKQIKVILSCEHAVNTVPSAFEHYFRDYQLLLDTHRGLDIGAFAIAKHLSHVFNYPLISATVSRLLIDCNRSLKHKTCFSEISQQFSTEEKEYLIKNYYLPFRQSAEERIQDAIVKGYQVWHLSIHSFTPSLNGVNRTTDIGFLYDPKRPTEQKLARLWQQILKQNHQHLRVRLNYPYRGNSDGFTTSLRKKYAAEDYLGVELECKQSLTEKPHSLAALNTNLVESLTLLLKQLEILDIRI</sequence>
<name>A0A378JI12_9GAMM</name>
<dbReference type="OrthoDB" id="9815326at2"/>
<keyword evidence="1" id="KW-0378">Hydrolase</keyword>
<reference evidence="1 2" key="1">
    <citation type="submission" date="2018-06" db="EMBL/GenBank/DDBJ databases">
        <authorList>
            <consortium name="Pathogen Informatics"/>
            <person name="Doyle S."/>
        </authorList>
    </citation>
    <scope>NUCLEOTIDE SEQUENCE [LARGE SCALE GENOMIC DNA]</scope>
    <source>
        <strain evidence="1 2">NCTC13316</strain>
    </source>
</reference>
<dbReference type="Pfam" id="PF05013">
    <property type="entry name" value="FGase"/>
    <property type="match status" value="1"/>
</dbReference>
<dbReference type="SUPFAM" id="SSF53187">
    <property type="entry name" value="Zn-dependent exopeptidases"/>
    <property type="match status" value="1"/>
</dbReference>
<protein>
    <submittedName>
        <fullName evidence="1">N-formylglutamate amidohydrolase</fullName>
    </submittedName>
</protein>
<dbReference type="AlphaFoldDB" id="A0A378JI12"/>
<dbReference type="EMBL" id="UGOD01000001">
    <property type="protein sequence ID" value="STX50308.1"/>
    <property type="molecule type" value="Genomic_DNA"/>
</dbReference>
<dbReference type="RefSeq" id="WP_115330011.1">
    <property type="nucleotide sequence ID" value="NZ_CAAAHP010000009.1"/>
</dbReference>
<organism evidence="1 2">
    <name type="scientific">Legionella busanensis</name>
    <dbReference type="NCBI Taxonomy" id="190655"/>
    <lineage>
        <taxon>Bacteria</taxon>
        <taxon>Pseudomonadati</taxon>
        <taxon>Pseudomonadota</taxon>
        <taxon>Gammaproteobacteria</taxon>
        <taxon>Legionellales</taxon>
        <taxon>Legionellaceae</taxon>
        <taxon>Legionella</taxon>
    </lineage>
</organism>
<keyword evidence="2" id="KW-1185">Reference proteome</keyword>
<dbReference type="InterPro" id="IPR007709">
    <property type="entry name" value="N-FG_amidohydro"/>
</dbReference>
<dbReference type="Gene3D" id="3.40.630.40">
    <property type="entry name" value="Zn-dependent exopeptidases"/>
    <property type="match status" value="1"/>
</dbReference>
<accession>A0A378JI12</accession>
<proteinExistence type="predicted"/>
<dbReference type="Proteomes" id="UP000254794">
    <property type="component" value="Unassembled WGS sequence"/>
</dbReference>
<evidence type="ECO:0000313" key="2">
    <source>
        <dbReference type="Proteomes" id="UP000254794"/>
    </source>
</evidence>